<evidence type="ECO:0000313" key="3">
    <source>
        <dbReference type="EMBL" id="AWG23590.1"/>
    </source>
</evidence>
<dbReference type="Proteomes" id="UP000244527">
    <property type="component" value="Chromosome"/>
</dbReference>
<reference evidence="3 4" key="1">
    <citation type="submission" date="2017-04" db="EMBL/GenBank/DDBJ databases">
        <title>Compelte genome sequence of WV33.</title>
        <authorList>
            <person name="Lee P.C."/>
        </authorList>
    </citation>
    <scope>NUCLEOTIDE SEQUENCE [LARGE SCALE GENOMIC DNA]</scope>
    <source>
        <strain evidence="3 4">WV33</strain>
    </source>
</reference>
<protein>
    <submittedName>
        <fullName evidence="3">YHS domain protein</fullName>
    </submittedName>
</protein>
<name>A0A2S1LIG9_9FLAO</name>
<dbReference type="KEGG" id="ffa:FFWV33_07175"/>
<organism evidence="3 4">
    <name type="scientific">Flavobacterium faecale</name>
    <dbReference type="NCBI Taxonomy" id="1355330"/>
    <lineage>
        <taxon>Bacteria</taxon>
        <taxon>Pseudomonadati</taxon>
        <taxon>Bacteroidota</taxon>
        <taxon>Flavobacteriia</taxon>
        <taxon>Flavobacteriales</taxon>
        <taxon>Flavobacteriaceae</taxon>
        <taxon>Flavobacterium</taxon>
    </lineage>
</organism>
<dbReference type="SUPFAM" id="SSF75005">
    <property type="entry name" value="Arabinanase/levansucrase/invertase"/>
    <property type="match status" value="1"/>
</dbReference>
<evidence type="ECO:0000313" key="4">
    <source>
        <dbReference type="Proteomes" id="UP000244527"/>
    </source>
</evidence>
<accession>A0A2S1LIG9</accession>
<evidence type="ECO:0000256" key="1">
    <source>
        <dbReference type="SAM" id="SignalP"/>
    </source>
</evidence>
<dbReference type="RefSeq" id="WP_108742488.1">
    <property type="nucleotide sequence ID" value="NZ_CP020918.1"/>
</dbReference>
<sequence>MKKQIVVLIMFFFSTLTFAQKESQRKEQFNLEQSVAIQGYDPVAYFTDSKGVKGKKEISTSYKGVEYHFASVAHKALFLKNPTHYEPEYGGWCAYAMGLNGEKVAIDPKTFKIVDGKLYLFYNAFFNNTLKDWNKNELKLKMKADTYWQKITQ</sequence>
<feature type="domain" description="YHS" evidence="2">
    <location>
        <begin position="43"/>
        <end position="86"/>
    </location>
</feature>
<evidence type="ECO:0000259" key="2">
    <source>
        <dbReference type="Pfam" id="PF04945"/>
    </source>
</evidence>
<keyword evidence="4" id="KW-1185">Reference proteome</keyword>
<proteinExistence type="predicted"/>
<dbReference type="InterPro" id="IPR023296">
    <property type="entry name" value="Glyco_hydro_beta-prop_sf"/>
</dbReference>
<gene>
    <name evidence="3" type="ORF">FFWV33_07175</name>
</gene>
<feature type="signal peptide" evidence="1">
    <location>
        <begin position="1"/>
        <end position="19"/>
    </location>
</feature>
<feature type="chain" id="PRO_5015651621" evidence="1">
    <location>
        <begin position="20"/>
        <end position="153"/>
    </location>
</feature>
<dbReference type="OrthoDB" id="344729at2"/>
<dbReference type="Pfam" id="PF04945">
    <property type="entry name" value="YHS"/>
    <property type="match status" value="1"/>
</dbReference>
<dbReference type="NCBIfam" id="NF041384">
    <property type="entry name" value="YHS_seleno_dom"/>
    <property type="match status" value="1"/>
</dbReference>
<dbReference type="InterPro" id="IPR007029">
    <property type="entry name" value="YHS_dom"/>
</dbReference>
<dbReference type="AlphaFoldDB" id="A0A2S1LIG9"/>
<dbReference type="EMBL" id="CP020918">
    <property type="protein sequence ID" value="AWG23590.1"/>
    <property type="molecule type" value="Genomic_DNA"/>
</dbReference>
<keyword evidence="1" id="KW-0732">Signal</keyword>